<accession>A0A518BD45</accession>
<gene>
    <name evidence="2" type="ORF">Pan216_57810</name>
</gene>
<dbReference type="InterPro" id="IPR003781">
    <property type="entry name" value="CoA-bd"/>
</dbReference>
<dbReference type="KEGG" id="knv:Pan216_57810"/>
<dbReference type="EMBL" id="CP036279">
    <property type="protein sequence ID" value="QDU64887.1"/>
    <property type="molecule type" value="Genomic_DNA"/>
</dbReference>
<dbReference type="PANTHER" id="PTHR33303:SF2">
    <property type="entry name" value="COA-BINDING DOMAIN-CONTAINING PROTEIN"/>
    <property type="match status" value="1"/>
</dbReference>
<dbReference type="SUPFAM" id="SSF51735">
    <property type="entry name" value="NAD(P)-binding Rossmann-fold domains"/>
    <property type="match status" value="1"/>
</dbReference>
<dbReference type="Pfam" id="PF13380">
    <property type="entry name" value="CoA_binding_2"/>
    <property type="match status" value="1"/>
</dbReference>
<evidence type="ECO:0000313" key="3">
    <source>
        <dbReference type="Proteomes" id="UP000317093"/>
    </source>
</evidence>
<evidence type="ECO:0000313" key="2">
    <source>
        <dbReference type="EMBL" id="QDU64887.1"/>
    </source>
</evidence>
<evidence type="ECO:0000259" key="1">
    <source>
        <dbReference type="SMART" id="SM00881"/>
    </source>
</evidence>
<dbReference type="OrthoDB" id="9804695at2"/>
<dbReference type="SMART" id="SM00881">
    <property type="entry name" value="CoA_binding"/>
    <property type="match status" value="1"/>
</dbReference>
<reference evidence="2 3" key="1">
    <citation type="submission" date="2019-02" db="EMBL/GenBank/DDBJ databases">
        <title>Deep-cultivation of Planctomycetes and their phenomic and genomic characterization uncovers novel biology.</title>
        <authorList>
            <person name="Wiegand S."/>
            <person name="Jogler M."/>
            <person name="Boedeker C."/>
            <person name="Pinto D."/>
            <person name="Vollmers J."/>
            <person name="Rivas-Marin E."/>
            <person name="Kohn T."/>
            <person name="Peeters S.H."/>
            <person name="Heuer A."/>
            <person name="Rast P."/>
            <person name="Oberbeckmann S."/>
            <person name="Bunk B."/>
            <person name="Jeske O."/>
            <person name="Meyerdierks A."/>
            <person name="Storesund J.E."/>
            <person name="Kallscheuer N."/>
            <person name="Luecker S."/>
            <person name="Lage O.M."/>
            <person name="Pohl T."/>
            <person name="Merkel B.J."/>
            <person name="Hornburger P."/>
            <person name="Mueller R.-W."/>
            <person name="Bruemmer F."/>
            <person name="Labrenz M."/>
            <person name="Spormann A.M."/>
            <person name="Op den Camp H."/>
            <person name="Overmann J."/>
            <person name="Amann R."/>
            <person name="Jetten M.S.M."/>
            <person name="Mascher T."/>
            <person name="Medema M.H."/>
            <person name="Devos D.P."/>
            <person name="Kaster A.-K."/>
            <person name="Ovreas L."/>
            <person name="Rohde M."/>
            <person name="Galperin M.Y."/>
            <person name="Jogler C."/>
        </authorList>
    </citation>
    <scope>NUCLEOTIDE SEQUENCE [LARGE SCALE GENOMIC DNA]</scope>
    <source>
        <strain evidence="2 3">Pan216</strain>
    </source>
</reference>
<dbReference type="Gene3D" id="3.40.50.720">
    <property type="entry name" value="NAD(P)-binding Rossmann-like Domain"/>
    <property type="match status" value="1"/>
</dbReference>
<name>A0A518BD45_9BACT</name>
<dbReference type="AlphaFoldDB" id="A0A518BD45"/>
<proteinExistence type="predicted"/>
<dbReference type="InterPro" id="IPR036291">
    <property type="entry name" value="NAD(P)-bd_dom_sf"/>
</dbReference>
<protein>
    <submittedName>
        <fullName evidence="2">CoA binding domain protein</fullName>
    </submittedName>
</protein>
<feature type="domain" description="CoA-binding" evidence="1">
    <location>
        <begin position="1"/>
        <end position="92"/>
    </location>
</feature>
<sequence length="124" mass="13218">MATKTVAILGASSNRDKFGNKSVRAHLQQGFKVFPVNPRAETIEGLKCYPSISEVPGPLDRVSIYLPPAIGLEVIEEVAACKPNEVWLNPGAESNELIRRAEELGLHVVVACSILGVGLSPASL</sequence>
<dbReference type="Proteomes" id="UP000317093">
    <property type="component" value="Chromosome"/>
</dbReference>
<dbReference type="RefSeq" id="WP_145263408.1">
    <property type="nucleotide sequence ID" value="NZ_CP036279.1"/>
</dbReference>
<keyword evidence="3" id="KW-1185">Reference proteome</keyword>
<organism evidence="2 3">
    <name type="scientific">Kolteria novifilia</name>
    <dbReference type="NCBI Taxonomy" id="2527975"/>
    <lineage>
        <taxon>Bacteria</taxon>
        <taxon>Pseudomonadati</taxon>
        <taxon>Planctomycetota</taxon>
        <taxon>Planctomycetia</taxon>
        <taxon>Kolteriales</taxon>
        <taxon>Kolteriaceae</taxon>
        <taxon>Kolteria</taxon>
    </lineage>
</organism>
<dbReference type="PANTHER" id="PTHR33303">
    <property type="entry name" value="CYTOPLASMIC PROTEIN-RELATED"/>
    <property type="match status" value="1"/>
</dbReference>